<keyword evidence="3" id="KW-0326">Glycosidase</keyword>
<dbReference type="PANTHER" id="PTHR31297">
    <property type="entry name" value="GLUCAN ENDO-1,6-BETA-GLUCOSIDASE B"/>
    <property type="match status" value="1"/>
</dbReference>
<keyword evidence="4" id="KW-0624">Polysaccharide degradation</keyword>
<protein>
    <recommendedName>
        <fullName evidence="5">Glycoside hydrolase family 5 domain-containing protein</fullName>
    </recommendedName>
</protein>
<dbReference type="GO" id="GO:0009251">
    <property type="term" value="P:glucan catabolic process"/>
    <property type="evidence" value="ECO:0007669"/>
    <property type="project" value="TreeGrafter"/>
</dbReference>
<sequence>MTQDFTEQNKSLTLGRGVNTDFTTTEVNKVAYDKGFYIAFKAAGFDSVRFFIKQGWSPEFYKPAVDDALELGLKIVLVPFSMYCWGKDHLIQWWGEMAEYYKDYPADLVFEVMNEPKMAGHYDGEEAETMRWYGACIQKIRISNPTRLLTVGGPRFNGVELLTQYVTPEYLSYSLEDGTGFADDPNIWGVFHCYHPKSFTHGAIDQDINKDHPDWKETIVADLEEADAWSKKHNKR</sequence>
<dbReference type="SUPFAM" id="SSF51445">
    <property type="entry name" value="(Trans)glycosidases"/>
    <property type="match status" value="1"/>
</dbReference>
<dbReference type="GO" id="GO:0005576">
    <property type="term" value="C:extracellular region"/>
    <property type="evidence" value="ECO:0007669"/>
    <property type="project" value="TreeGrafter"/>
</dbReference>
<dbReference type="EMBL" id="UINC01008394">
    <property type="protein sequence ID" value="SVA37786.1"/>
    <property type="molecule type" value="Genomic_DNA"/>
</dbReference>
<keyword evidence="1" id="KW-0378">Hydrolase</keyword>
<evidence type="ECO:0000256" key="4">
    <source>
        <dbReference type="ARBA" id="ARBA00023326"/>
    </source>
</evidence>
<evidence type="ECO:0000256" key="3">
    <source>
        <dbReference type="ARBA" id="ARBA00023295"/>
    </source>
</evidence>
<dbReference type="Gene3D" id="3.20.20.80">
    <property type="entry name" value="Glycosidases"/>
    <property type="match status" value="1"/>
</dbReference>
<dbReference type="AlphaFoldDB" id="A0A381VBN4"/>
<organism evidence="6">
    <name type="scientific">marine metagenome</name>
    <dbReference type="NCBI Taxonomy" id="408172"/>
    <lineage>
        <taxon>unclassified sequences</taxon>
        <taxon>metagenomes</taxon>
        <taxon>ecological metagenomes</taxon>
    </lineage>
</organism>
<proteinExistence type="predicted"/>
<dbReference type="GO" id="GO:0009986">
    <property type="term" value="C:cell surface"/>
    <property type="evidence" value="ECO:0007669"/>
    <property type="project" value="TreeGrafter"/>
</dbReference>
<reference evidence="6" key="1">
    <citation type="submission" date="2018-05" db="EMBL/GenBank/DDBJ databases">
        <authorList>
            <person name="Lanie J.A."/>
            <person name="Ng W.-L."/>
            <person name="Kazmierczak K.M."/>
            <person name="Andrzejewski T.M."/>
            <person name="Davidsen T.M."/>
            <person name="Wayne K.J."/>
            <person name="Tettelin H."/>
            <person name="Glass J.I."/>
            <person name="Rusch D."/>
            <person name="Podicherti R."/>
            <person name="Tsui H.-C.T."/>
            <person name="Winkler M.E."/>
        </authorList>
    </citation>
    <scope>NUCLEOTIDE SEQUENCE</scope>
</reference>
<dbReference type="GO" id="GO:0008422">
    <property type="term" value="F:beta-glucosidase activity"/>
    <property type="evidence" value="ECO:0007669"/>
    <property type="project" value="TreeGrafter"/>
</dbReference>
<feature type="non-terminal residue" evidence="6">
    <location>
        <position position="236"/>
    </location>
</feature>
<evidence type="ECO:0000259" key="5">
    <source>
        <dbReference type="Pfam" id="PF00150"/>
    </source>
</evidence>
<feature type="domain" description="Glycoside hydrolase family 5" evidence="5">
    <location>
        <begin position="88"/>
        <end position="212"/>
    </location>
</feature>
<keyword evidence="2" id="KW-0119">Carbohydrate metabolism</keyword>
<accession>A0A381VBN4</accession>
<name>A0A381VBN4_9ZZZZ</name>
<evidence type="ECO:0000313" key="6">
    <source>
        <dbReference type="EMBL" id="SVA37786.1"/>
    </source>
</evidence>
<evidence type="ECO:0000256" key="2">
    <source>
        <dbReference type="ARBA" id="ARBA00023277"/>
    </source>
</evidence>
<dbReference type="Pfam" id="PF00150">
    <property type="entry name" value="Cellulase"/>
    <property type="match status" value="1"/>
</dbReference>
<dbReference type="InterPro" id="IPR001547">
    <property type="entry name" value="Glyco_hydro_5"/>
</dbReference>
<dbReference type="InterPro" id="IPR050386">
    <property type="entry name" value="Glycosyl_hydrolase_5"/>
</dbReference>
<dbReference type="PANTHER" id="PTHR31297:SF41">
    <property type="entry name" value="ENDOGLUCANASE, PUTATIVE (AFU_ORTHOLOGUE AFUA_5G01830)-RELATED"/>
    <property type="match status" value="1"/>
</dbReference>
<dbReference type="InterPro" id="IPR017853">
    <property type="entry name" value="GH"/>
</dbReference>
<evidence type="ECO:0000256" key="1">
    <source>
        <dbReference type="ARBA" id="ARBA00022801"/>
    </source>
</evidence>
<gene>
    <name evidence="6" type="ORF">METZ01_LOCUS90640</name>
</gene>